<gene>
    <name evidence="22" type="ORF">COR51_02755</name>
</gene>
<dbReference type="PANTHER" id="PTHR34299">
    <property type="entry name" value="DIACYLGLYCEROL KINASE"/>
    <property type="match status" value="1"/>
</dbReference>
<evidence type="ECO:0000256" key="13">
    <source>
        <dbReference type="ARBA" id="ARBA00022777"/>
    </source>
</evidence>
<keyword evidence="14 21" id="KW-0067">ATP-binding</keyword>
<evidence type="ECO:0000256" key="17">
    <source>
        <dbReference type="ARBA" id="ARBA00023098"/>
    </source>
</evidence>
<evidence type="ECO:0000256" key="12">
    <source>
        <dbReference type="ARBA" id="ARBA00022741"/>
    </source>
</evidence>
<keyword evidence="9 21" id="KW-0808">Transferase</keyword>
<feature type="transmembrane region" description="Helical" evidence="21">
    <location>
        <begin position="38"/>
        <end position="56"/>
    </location>
</feature>
<evidence type="ECO:0000256" key="11">
    <source>
        <dbReference type="ARBA" id="ARBA00022723"/>
    </source>
</evidence>
<keyword evidence="11" id="KW-0479">Metal-binding</keyword>
<dbReference type="EMBL" id="NWTN01000001">
    <property type="protein sequence ID" value="PRQ69531.1"/>
    <property type="molecule type" value="Genomic_DNA"/>
</dbReference>
<keyword evidence="15" id="KW-0460">Magnesium</keyword>
<comment type="caution">
    <text evidence="22">The sequence shown here is derived from an EMBL/GenBank/DDBJ whole genome shotgun (WGS) entry which is preliminary data.</text>
</comment>
<keyword evidence="16 21" id="KW-1133">Transmembrane helix</keyword>
<evidence type="ECO:0000256" key="19">
    <source>
        <dbReference type="ARBA" id="ARBA00023209"/>
    </source>
</evidence>
<keyword evidence="6" id="KW-1003">Cell membrane</keyword>
<keyword evidence="10 21" id="KW-0812">Transmembrane</keyword>
<comment type="function">
    <text evidence="21">Catalyzes the ATP-dependent phosphorylation of sn-l,2-diacylglycerol (DAG) to phosphatidic acid. Involved in the recycling of diacylglycerol produced as a by-product during membrane-derived oligosaccharide (MDO) biosynthesis.</text>
</comment>
<dbReference type="InterPro" id="IPR036945">
    <property type="entry name" value="DAGK_sf"/>
</dbReference>
<evidence type="ECO:0000256" key="3">
    <source>
        <dbReference type="ARBA" id="ARBA00005967"/>
    </source>
</evidence>
<dbReference type="InterPro" id="IPR000829">
    <property type="entry name" value="DAGK"/>
</dbReference>
<evidence type="ECO:0000256" key="21">
    <source>
        <dbReference type="RuleBase" id="RU363065"/>
    </source>
</evidence>
<evidence type="ECO:0000256" key="6">
    <source>
        <dbReference type="ARBA" id="ARBA00022475"/>
    </source>
</evidence>
<dbReference type="Pfam" id="PF01219">
    <property type="entry name" value="DAGK_prokar"/>
    <property type="match status" value="1"/>
</dbReference>
<comment type="similarity">
    <text evidence="3 21">Belongs to the bacterial diacylglycerol kinase family.</text>
</comment>
<dbReference type="CDD" id="cd14264">
    <property type="entry name" value="DAGK_IM"/>
    <property type="match status" value="1"/>
</dbReference>
<keyword evidence="8 21" id="KW-0997">Cell inner membrane</keyword>
<sequence>MSEIQKNTGIKRIIYAARYSWLGLIAAWKNEAAFRQEVVALIAAVIIALLIDVSLFQKMALVGSVVFVMIVELMNSAVEAVVDRIGLERHELSGRAKDLGSAAVFLAIGLALMIWSSIFWSHFIG</sequence>
<keyword evidence="19" id="KW-0594">Phospholipid biosynthesis</keyword>
<evidence type="ECO:0000256" key="9">
    <source>
        <dbReference type="ARBA" id="ARBA00022679"/>
    </source>
</evidence>
<evidence type="ECO:0000256" key="4">
    <source>
        <dbReference type="ARBA" id="ARBA00012133"/>
    </source>
</evidence>
<evidence type="ECO:0000313" key="22">
    <source>
        <dbReference type="EMBL" id="PRQ69531.1"/>
    </source>
</evidence>
<evidence type="ECO:0000256" key="1">
    <source>
        <dbReference type="ARBA" id="ARBA00001946"/>
    </source>
</evidence>
<keyword evidence="7" id="KW-0444">Lipid biosynthesis</keyword>
<keyword evidence="23" id="KW-1185">Reference proteome</keyword>
<evidence type="ECO:0000256" key="8">
    <source>
        <dbReference type="ARBA" id="ARBA00022519"/>
    </source>
</evidence>
<comment type="subcellular location">
    <subcellularLocation>
        <location evidence="2 21">Cell inner membrane</location>
        <topology evidence="2 21">Multi-pass membrane protein</topology>
    </subcellularLocation>
</comment>
<dbReference type="RefSeq" id="WP_062463330.1">
    <property type="nucleotide sequence ID" value="NZ_FLLQ01000004.1"/>
</dbReference>
<evidence type="ECO:0000256" key="5">
    <source>
        <dbReference type="ARBA" id="ARBA00017575"/>
    </source>
</evidence>
<protein>
    <recommendedName>
        <fullName evidence="5 21">Diacylglycerol kinase</fullName>
        <ecNumber evidence="4 21">2.7.1.107</ecNumber>
    </recommendedName>
</protein>
<evidence type="ECO:0000256" key="18">
    <source>
        <dbReference type="ARBA" id="ARBA00023136"/>
    </source>
</evidence>
<dbReference type="PROSITE" id="PS01069">
    <property type="entry name" value="DAGK_PROKAR"/>
    <property type="match status" value="1"/>
</dbReference>
<evidence type="ECO:0000256" key="10">
    <source>
        <dbReference type="ARBA" id="ARBA00022692"/>
    </source>
</evidence>
<keyword evidence="17 21" id="KW-0443">Lipid metabolism</keyword>
<keyword evidence="18 21" id="KW-0472">Membrane</keyword>
<comment type="catalytic activity">
    <reaction evidence="21">
        <text>a 1,2-diacyl-sn-glycerol + ATP = a 1,2-diacyl-sn-glycero-3-phosphate + ADP + H(+)</text>
        <dbReference type="Rhea" id="RHEA:10272"/>
        <dbReference type="ChEBI" id="CHEBI:15378"/>
        <dbReference type="ChEBI" id="CHEBI:17815"/>
        <dbReference type="ChEBI" id="CHEBI:30616"/>
        <dbReference type="ChEBI" id="CHEBI:58608"/>
        <dbReference type="ChEBI" id="CHEBI:456216"/>
        <dbReference type="EC" id="2.7.1.107"/>
    </reaction>
</comment>
<dbReference type="PANTHER" id="PTHR34299:SF1">
    <property type="entry name" value="DIACYLGLYCEROL KINASE"/>
    <property type="match status" value="1"/>
</dbReference>
<evidence type="ECO:0000256" key="16">
    <source>
        <dbReference type="ARBA" id="ARBA00022989"/>
    </source>
</evidence>
<evidence type="ECO:0000256" key="14">
    <source>
        <dbReference type="ARBA" id="ARBA00022840"/>
    </source>
</evidence>
<comment type="cofactor">
    <cofactor evidence="1">
        <name>Mg(2+)</name>
        <dbReference type="ChEBI" id="CHEBI:18420"/>
    </cofactor>
</comment>
<evidence type="ECO:0000256" key="20">
    <source>
        <dbReference type="ARBA" id="ARBA00023264"/>
    </source>
</evidence>
<dbReference type="Proteomes" id="UP000238163">
    <property type="component" value="Unassembled WGS sequence"/>
</dbReference>
<feature type="transmembrane region" description="Helical" evidence="21">
    <location>
        <begin position="62"/>
        <end position="82"/>
    </location>
</feature>
<accession>A0ABX5DMP1</accession>
<evidence type="ECO:0000313" key="23">
    <source>
        <dbReference type="Proteomes" id="UP000238163"/>
    </source>
</evidence>
<dbReference type="Gene3D" id="1.10.287.3610">
    <property type="match status" value="1"/>
</dbReference>
<dbReference type="EC" id="2.7.1.107" evidence="4 21"/>
<keyword evidence="13 21" id="KW-0418">Kinase</keyword>
<evidence type="ECO:0000256" key="2">
    <source>
        <dbReference type="ARBA" id="ARBA00004429"/>
    </source>
</evidence>
<dbReference type="InterPro" id="IPR033718">
    <property type="entry name" value="DAGK_prok"/>
</dbReference>
<proteinExistence type="inferred from homology"/>
<keyword evidence="12 21" id="KW-0547">Nucleotide-binding</keyword>
<evidence type="ECO:0000256" key="7">
    <source>
        <dbReference type="ARBA" id="ARBA00022516"/>
    </source>
</evidence>
<evidence type="ECO:0000256" key="15">
    <source>
        <dbReference type="ARBA" id="ARBA00022842"/>
    </source>
</evidence>
<keyword evidence="20 21" id="KW-1208">Phospholipid metabolism</keyword>
<reference evidence="22 23" key="1">
    <citation type="submission" date="2018-03" db="EMBL/GenBank/DDBJ databases">
        <title>Genetic Diversity and Phenotypic Plasticity of AHL Mediated Quorum Sensing in Environmental Strains of Vibrio mediterranei.</title>
        <authorList>
            <person name="Lantoine F."/>
            <person name="Vouve F."/>
        </authorList>
    </citation>
    <scope>NUCLEOTIDE SEQUENCE [LARGE SCALE GENOMIC DNA]</scope>
    <source>
        <strain evidence="22 23">17LN0615E</strain>
    </source>
</reference>
<organism evidence="22 23">
    <name type="scientific">Vibrio mediterranei</name>
    <dbReference type="NCBI Taxonomy" id="689"/>
    <lineage>
        <taxon>Bacteria</taxon>
        <taxon>Pseudomonadati</taxon>
        <taxon>Pseudomonadota</taxon>
        <taxon>Gammaproteobacteria</taxon>
        <taxon>Vibrionales</taxon>
        <taxon>Vibrionaceae</taxon>
        <taxon>Vibrio</taxon>
    </lineage>
</organism>
<name>A0ABX5DMP1_9VIBR</name>
<dbReference type="GO" id="GO:0016301">
    <property type="term" value="F:kinase activity"/>
    <property type="evidence" value="ECO:0007669"/>
    <property type="project" value="UniProtKB-KW"/>
</dbReference>
<feature type="transmembrane region" description="Helical" evidence="21">
    <location>
        <begin position="103"/>
        <end position="123"/>
    </location>
</feature>